<dbReference type="EMBL" id="MCFJ01000001">
    <property type="protein sequence ID" value="ORY71672.1"/>
    <property type="molecule type" value="Genomic_DNA"/>
</dbReference>
<keyword evidence="1" id="KW-0539">Nucleus</keyword>
<dbReference type="GeneID" id="63779457"/>
<feature type="region of interest" description="Disordered" evidence="2">
    <location>
        <begin position="112"/>
        <end position="173"/>
    </location>
</feature>
<evidence type="ECO:0000313" key="5">
    <source>
        <dbReference type="Proteomes" id="UP000193689"/>
    </source>
</evidence>
<dbReference type="AlphaFoldDB" id="A0A1Y2EJD8"/>
<dbReference type="InParanoid" id="A0A1Y2EJD8"/>
<dbReference type="CDD" id="cd00067">
    <property type="entry name" value="GAL4"/>
    <property type="match status" value="1"/>
</dbReference>
<dbReference type="InterPro" id="IPR036864">
    <property type="entry name" value="Zn2-C6_fun-type_DNA-bd_sf"/>
</dbReference>
<sequence length="501" mass="55132">MSEGIHNLTEAIALLTPARHQRQSAMEDPTSSRPRGPRLYHKKSRTGCVRCKQRRVKCSEERPSCAGCSRHMVECVYPYQAAASSASPPGLPHVSSSIRAKSKGAVVSATTDFGASRHGGTGLSPSNTENGNRAHTPGSFGHTPGSQGTQSSPGSSHRTPIEGPSEADLDIPESKERRMWELRLLHNGLLMANPFSSTQAGPMTHLWNVDIPNMALRDGSDLILYGLLAHSALNMLTKPSTTAKEREELEVLHQTYLALLLREQRRDVAKMSPANADVICFSSLRILTHAMAMVQTVPMDPWEPPLDWLQMGRGAGVVFLTAKEAVLSGEGNKFGTFLRAPGVVEDPNETIYGDHSELDWLLEHPAGAHSAEAQADVELDDAETLRIYNSALSYICCSRRAIERGETDYAIARRLGGFSVWMPNDYTQYLVERRSRAMVILAHFMALWIDFEDAWIIGKAGERQIRGIQKSLPLAWSSKLDGLFSKFRTPGNRPEASREAP</sequence>
<dbReference type="SUPFAM" id="SSF57701">
    <property type="entry name" value="Zn2/Cys6 DNA-binding domain"/>
    <property type="match status" value="1"/>
</dbReference>
<evidence type="ECO:0000256" key="1">
    <source>
        <dbReference type="ARBA" id="ARBA00023242"/>
    </source>
</evidence>
<dbReference type="RefSeq" id="XP_040721264.1">
    <property type="nucleotide sequence ID" value="XM_040863245.1"/>
</dbReference>
<dbReference type="GO" id="GO:0000981">
    <property type="term" value="F:DNA-binding transcription factor activity, RNA polymerase II-specific"/>
    <property type="evidence" value="ECO:0007669"/>
    <property type="project" value="InterPro"/>
</dbReference>
<evidence type="ECO:0000256" key="2">
    <source>
        <dbReference type="SAM" id="MobiDB-lite"/>
    </source>
</evidence>
<comment type="caution">
    <text evidence="4">The sequence shown here is derived from an EMBL/GenBank/DDBJ whole genome shotgun (WGS) entry which is preliminary data.</text>
</comment>
<evidence type="ECO:0000259" key="3">
    <source>
        <dbReference type="PROSITE" id="PS50048"/>
    </source>
</evidence>
<dbReference type="PANTHER" id="PTHR47657">
    <property type="entry name" value="STEROL REGULATORY ELEMENT-BINDING PROTEIN ECM22"/>
    <property type="match status" value="1"/>
</dbReference>
<dbReference type="PANTHER" id="PTHR47657:SF14">
    <property type="entry name" value="ZN(2)-C6 FUNGAL-TYPE DOMAIN-CONTAINING PROTEIN"/>
    <property type="match status" value="1"/>
</dbReference>
<dbReference type="Gene3D" id="4.10.240.10">
    <property type="entry name" value="Zn(2)-C6 fungal-type DNA-binding domain"/>
    <property type="match status" value="1"/>
</dbReference>
<accession>A0A1Y2EJD8</accession>
<feature type="domain" description="Zn(2)-C6 fungal-type" evidence="3">
    <location>
        <begin position="47"/>
        <end position="77"/>
    </location>
</feature>
<gene>
    <name evidence="4" type="ORF">BCR38DRAFT_480167</name>
</gene>
<dbReference type="PROSITE" id="PS50048">
    <property type="entry name" value="ZN2_CY6_FUNGAL_2"/>
    <property type="match status" value="1"/>
</dbReference>
<feature type="compositionally biased region" description="Low complexity" evidence="2">
    <location>
        <begin position="143"/>
        <end position="156"/>
    </location>
</feature>
<dbReference type="STRING" id="1141098.A0A1Y2EJD8"/>
<dbReference type="GO" id="GO:0008270">
    <property type="term" value="F:zinc ion binding"/>
    <property type="evidence" value="ECO:0007669"/>
    <property type="project" value="InterPro"/>
</dbReference>
<dbReference type="OrthoDB" id="648861at2759"/>
<dbReference type="Proteomes" id="UP000193689">
    <property type="component" value="Unassembled WGS sequence"/>
</dbReference>
<dbReference type="PROSITE" id="PS00463">
    <property type="entry name" value="ZN2_CY6_FUNGAL_1"/>
    <property type="match status" value="1"/>
</dbReference>
<name>A0A1Y2EJD8_9PEZI</name>
<proteinExistence type="predicted"/>
<protein>
    <recommendedName>
        <fullName evidence="3">Zn(2)-C6 fungal-type domain-containing protein</fullName>
    </recommendedName>
</protein>
<feature type="region of interest" description="Disordered" evidence="2">
    <location>
        <begin position="19"/>
        <end position="41"/>
    </location>
</feature>
<feature type="compositionally biased region" description="Polar residues" evidence="2">
    <location>
        <begin position="123"/>
        <end position="133"/>
    </location>
</feature>
<dbReference type="SMART" id="SM00066">
    <property type="entry name" value="GAL4"/>
    <property type="match status" value="1"/>
</dbReference>
<dbReference type="Pfam" id="PF00172">
    <property type="entry name" value="Zn_clus"/>
    <property type="match status" value="1"/>
</dbReference>
<reference evidence="4 5" key="1">
    <citation type="submission" date="2016-07" db="EMBL/GenBank/DDBJ databases">
        <title>Pervasive Adenine N6-methylation of Active Genes in Fungi.</title>
        <authorList>
            <consortium name="DOE Joint Genome Institute"/>
            <person name="Mondo S.J."/>
            <person name="Dannebaum R.O."/>
            <person name="Kuo R.C."/>
            <person name="Labutti K."/>
            <person name="Haridas S."/>
            <person name="Kuo A."/>
            <person name="Salamov A."/>
            <person name="Ahrendt S.R."/>
            <person name="Lipzen A."/>
            <person name="Sullivan W."/>
            <person name="Andreopoulos W.B."/>
            <person name="Clum A."/>
            <person name="Lindquist E."/>
            <person name="Daum C."/>
            <person name="Ramamoorthy G.K."/>
            <person name="Gryganskyi A."/>
            <person name="Culley D."/>
            <person name="Magnuson J.K."/>
            <person name="James T.Y."/>
            <person name="O'Malley M.A."/>
            <person name="Stajich J.E."/>
            <person name="Spatafora J.W."/>
            <person name="Visel A."/>
            <person name="Grigoriev I.V."/>
        </authorList>
    </citation>
    <scope>NUCLEOTIDE SEQUENCE [LARGE SCALE GENOMIC DNA]</scope>
    <source>
        <strain evidence="4 5">CBS 129021</strain>
    </source>
</reference>
<dbReference type="InterPro" id="IPR052400">
    <property type="entry name" value="Zn2-C6_fungal_TF"/>
</dbReference>
<organism evidence="4 5">
    <name type="scientific">Pseudomassariella vexata</name>
    <dbReference type="NCBI Taxonomy" id="1141098"/>
    <lineage>
        <taxon>Eukaryota</taxon>
        <taxon>Fungi</taxon>
        <taxon>Dikarya</taxon>
        <taxon>Ascomycota</taxon>
        <taxon>Pezizomycotina</taxon>
        <taxon>Sordariomycetes</taxon>
        <taxon>Xylariomycetidae</taxon>
        <taxon>Amphisphaeriales</taxon>
        <taxon>Pseudomassariaceae</taxon>
        <taxon>Pseudomassariella</taxon>
    </lineage>
</organism>
<evidence type="ECO:0000313" key="4">
    <source>
        <dbReference type="EMBL" id="ORY71672.1"/>
    </source>
</evidence>
<keyword evidence="5" id="KW-1185">Reference proteome</keyword>
<dbReference type="InterPro" id="IPR001138">
    <property type="entry name" value="Zn2Cys6_DnaBD"/>
</dbReference>